<name>A0ABZ0Z4Z6_9CAUD</name>
<proteinExistence type="predicted"/>
<evidence type="ECO:0000313" key="2">
    <source>
        <dbReference type="Proteomes" id="UP001358193"/>
    </source>
</evidence>
<sequence length="478" mass="56388">MDIHIQHANLTVNLRTGHLIKTMGKPKIIHDELDTRTAMIEAQMEFNAEQEKCPVSLYKTDYNNLSDLSKFVDEYNKAQAMINECKAFYKSFLKSKLLTYSQLTNTLYKKDVYKFYSFKLKSKPADILYKDVIKHFNFNINSNFNGVYVYGGISAIINLTEMLAALELAENYKKDPEKLAYPVIRSFYRHPEIKDIIFKESNIVYDVYGYPDSNNTLKTHIEFKTDDEYEKYARDMHKIIDNDWNIYKKKWLPLVLDYIGYDNIIKADISYMIYDNAYDIMQTAKRDELLKVQKSAAKIKKVNKKYEEELTNLTNFLKSSIEIDLNDIYDHDYIIKLFESIILHDGIGHWGELQPENMPINDKLKEYVKHKISDSLQACQNVINKYADYDTENLYIIQNNEAILYCTSSDIDNDKVDIQINGRKLICIFSETAEQRKMCSRYTDCIEVKKQITFSIDTNELIEYKKFENKYQVTHDRY</sequence>
<dbReference type="EMBL" id="OR769223">
    <property type="protein sequence ID" value="WQJ53756.1"/>
    <property type="molecule type" value="Genomic_DNA"/>
</dbReference>
<keyword evidence="2" id="KW-1185">Reference proteome</keyword>
<organism evidence="1 2">
    <name type="scientific">phage Lak_Megaphage_Sonny</name>
    <dbReference type="NCBI Taxonomy" id="3109229"/>
    <lineage>
        <taxon>Viruses</taxon>
        <taxon>Duplodnaviria</taxon>
        <taxon>Heunggongvirae</taxon>
        <taxon>Uroviricota</taxon>
        <taxon>Caudoviricetes</taxon>
        <taxon>Caudoviricetes code 15 clade</taxon>
    </lineage>
</organism>
<accession>A0ABZ0Z4Z6</accession>
<reference evidence="1 2" key="1">
    <citation type="submission" date="2023-11" db="EMBL/GenBank/DDBJ databases">
        <authorList>
            <person name="Cook R."/>
            <person name="Crisci M."/>
            <person name="Pye H."/>
            <person name="Adriaenssens E."/>
            <person name="Santini J."/>
        </authorList>
    </citation>
    <scope>NUCLEOTIDE SEQUENCE [LARGE SCALE GENOMIC DNA]</scope>
    <source>
        <strain evidence="1">Lak_Megaphage_Sonny</strain>
    </source>
</reference>
<protein>
    <submittedName>
        <fullName evidence="1">Uncharacterized protein</fullName>
    </submittedName>
</protein>
<evidence type="ECO:0000313" key="1">
    <source>
        <dbReference type="EMBL" id="WQJ53756.1"/>
    </source>
</evidence>
<dbReference type="Proteomes" id="UP001358193">
    <property type="component" value="Segment"/>
</dbReference>